<dbReference type="OrthoDB" id="9790893at2"/>
<evidence type="ECO:0000256" key="9">
    <source>
        <dbReference type="ARBA" id="ARBA00023264"/>
    </source>
</evidence>
<accession>A0A1T5EIP0</accession>
<reference evidence="14" key="1">
    <citation type="submission" date="2017-02" db="EMBL/GenBank/DDBJ databases">
        <authorList>
            <person name="Varghese N."/>
            <person name="Submissions S."/>
        </authorList>
    </citation>
    <scope>NUCLEOTIDE SEQUENCE [LARGE SCALE GENOMIC DNA]</scope>
    <source>
        <strain evidence="14">R11H</strain>
    </source>
</reference>
<feature type="site" description="Cleavage (non-hydrolytic); by autocatalysis" evidence="11">
    <location>
        <begin position="202"/>
        <end position="203"/>
    </location>
</feature>
<dbReference type="Pfam" id="PF02666">
    <property type="entry name" value="PS_Dcarbxylase"/>
    <property type="match status" value="1"/>
</dbReference>
<comment type="catalytic activity">
    <reaction evidence="11">
        <text>a 1,2-diacyl-sn-glycero-3-phospho-L-serine + H(+) = a 1,2-diacyl-sn-glycero-3-phosphoethanolamine + CO2</text>
        <dbReference type="Rhea" id="RHEA:20828"/>
        <dbReference type="ChEBI" id="CHEBI:15378"/>
        <dbReference type="ChEBI" id="CHEBI:16526"/>
        <dbReference type="ChEBI" id="CHEBI:57262"/>
        <dbReference type="ChEBI" id="CHEBI:64612"/>
        <dbReference type="EC" id="4.1.1.65"/>
    </reaction>
</comment>
<dbReference type="AlphaFoldDB" id="A0A1T5EIP0"/>
<dbReference type="RefSeq" id="WP_079639531.1">
    <property type="nucleotide sequence ID" value="NZ_FUYP01000022.1"/>
</dbReference>
<evidence type="ECO:0000256" key="10">
    <source>
        <dbReference type="ARBA" id="ARBA00023317"/>
    </source>
</evidence>
<feature type="chain" id="PRO_5023553871" description="Phosphatidylserine decarboxylase alpha chain" evidence="11">
    <location>
        <begin position="203"/>
        <end position="244"/>
    </location>
</feature>
<comment type="function">
    <text evidence="11">Catalyzes the formation of phosphatidylethanolamine (PtdEtn) from phosphatidylserine (PtdSer).</text>
</comment>
<protein>
    <recommendedName>
        <fullName evidence="11">Phosphatidylserine decarboxylase proenzyme</fullName>
        <ecNumber evidence="11">4.1.1.65</ecNumber>
    </recommendedName>
    <component>
        <recommendedName>
            <fullName evidence="11">Phosphatidylserine decarboxylase alpha chain</fullName>
        </recommendedName>
    </component>
    <component>
        <recommendedName>
            <fullName evidence="11">Phosphatidylserine decarboxylase beta chain</fullName>
        </recommendedName>
    </component>
</protein>
<keyword evidence="10 11" id="KW-0670">Pyruvate</keyword>
<evidence type="ECO:0000313" key="13">
    <source>
        <dbReference type="EMBL" id="SKB83580.1"/>
    </source>
</evidence>
<keyword evidence="8 11" id="KW-0456">Lyase</keyword>
<evidence type="ECO:0000313" key="14">
    <source>
        <dbReference type="Proteomes" id="UP000190044"/>
    </source>
</evidence>
<dbReference type="PANTHER" id="PTHR35809:SF1">
    <property type="entry name" value="ARCHAETIDYLSERINE DECARBOXYLASE PROENZYME-RELATED"/>
    <property type="match status" value="1"/>
</dbReference>
<evidence type="ECO:0000256" key="1">
    <source>
        <dbReference type="ARBA" id="ARBA00022475"/>
    </source>
</evidence>
<dbReference type="GO" id="GO:0006646">
    <property type="term" value="P:phosphatidylethanolamine biosynthetic process"/>
    <property type="evidence" value="ECO:0007669"/>
    <property type="project" value="UniProtKB-UniRule"/>
</dbReference>
<sequence>MSTTISSNRPGGGIKWRWPSIHPEGRKFLLIAAIVTLCFWLLGWEIAGWLMLGLTIWVGAFFRDPERVTPVGAEFVIAPADGLVTQIAEVAPPPEIAGPDGLGEAPLLRVSIFMSVFDVHINRTPVAGTLRKLAYIPGRFVNADLDKASEDNERQHFLVERADGLRIGFTQIAGLVARRIMPFVSMGTELSTGQRVGLIRFGSRVDVYLPAGTTPQVLLGQRTLAGETIIARIGEGSILEGVGQ</sequence>
<dbReference type="InterPro" id="IPR033175">
    <property type="entry name" value="PSD-A"/>
</dbReference>
<evidence type="ECO:0000256" key="4">
    <source>
        <dbReference type="ARBA" id="ARBA00023098"/>
    </source>
</evidence>
<keyword evidence="4 11" id="KW-0443">Lipid metabolism</keyword>
<comment type="subunit">
    <text evidence="11">Heterodimer of a large membrane-associated beta subunit and a small pyruvoyl-containing alpha subunit.</text>
</comment>
<dbReference type="EC" id="4.1.1.65" evidence="11"/>
<name>A0A1T5EIP0_9SPHN</name>
<keyword evidence="7 11" id="KW-0594">Phospholipid biosynthesis</keyword>
<keyword evidence="6 11" id="KW-0865">Zymogen</keyword>
<feature type="transmembrane region" description="Helical" evidence="12">
    <location>
        <begin position="28"/>
        <end position="58"/>
    </location>
</feature>
<proteinExistence type="inferred from homology"/>
<dbReference type="InterPro" id="IPR003817">
    <property type="entry name" value="PS_Dcarbxylase"/>
</dbReference>
<evidence type="ECO:0000256" key="2">
    <source>
        <dbReference type="ARBA" id="ARBA00022516"/>
    </source>
</evidence>
<evidence type="ECO:0000256" key="12">
    <source>
        <dbReference type="SAM" id="Phobius"/>
    </source>
</evidence>
<evidence type="ECO:0000256" key="7">
    <source>
        <dbReference type="ARBA" id="ARBA00023209"/>
    </source>
</evidence>
<keyword evidence="12" id="KW-0812">Transmembrane</keyword>
<keyword evidence="2 11" id="KW-0444">Lipid biosynthesis</keyword>
<evidence type="ECO:0000256" key="5">
    <source>
        <dbReference type="ARBA" id="ARBA00023136"/>
    </source>
</evidence>
<dbReference type="UniPathway" id="UPA00558">
    <property type="reaction ID" value="UER00616"/>
</dbReference>
<keyword evidence="3 11" id="KW-0210">Decarboxylase</keyword>
<keyword evidence="14" id="KW-1185">Reference proteome</keyword>
<keyword evidence="9 11" id="KW-1208">Phospholipid metabolism</keyword>
<evidence type="ECO:0000256" key="3">
    <source>
        <dbReference type="ARBA" id="ARBA00022793"/>
    </source>
</evidence>
<dbReference type="NCBIfam" id="NF003679">
    <property type="entry name" value="PRK05305.1-3"/>
    <property type="match status" value="1"/>
</dbReference>
<feature type="modified residue" description="Pyruvic acid (Ser); by autocatalysis" evidence="11">
    <location>
        <position position="203"/>
    </location>
</feature>
<feature type="active site" description="Schiff-base intermediate with substrate; via pyruvic acid" evidence="11">
    <location>
        <position position="203"/>
    </location>
</feature>
<keyword evidence="5 11" id="KW-0472">Membrane</keyword>
<comment type="similarity">
    <text evidence="11">Belongs to the phosphatidylserine decarboxylase family. PSD-A subfamily.</text>
</comment>
<evidence type="ECO:0000256" key="11">
    <source>
        <dbReference type="HAMAP-Rule" id="MF_00664"/>
    </source>
</evidence>
<comment type="PTM">
    <text evidence="11">Is synthesized initially as an inactive proenzyme. Formation of the active enzyme involves a self-maturation process in which the active site pyruvoyl group is generated from an internal serine residue via an autocatalytic post-translational modification. Two non-identical subunits are generated from the proenzyme in this reaction, and the pyruvate is formed at the N-terminus of the alpha chain, which is derived from the carboxyl end of the proenzyme. The post-translation cleavage follows an unusual pathway, termed non-hydrolytic serinolysis, in which the side chain hydroxyl group of the serine supplies its oxygen atom to form the C-terminus of the beta chain, while the remainder of the serine residue undergoes an oxidative deamination to produce ammonia and the pyruvoyl prosthetic group on the alpha chain.</text>
</comment>
<organism evidence="13 14">
    <name type="scientific">Sphingopyxis flava</name>
    <dbReference type="NCBI Taxonomy" id="1507287"/>
    <lineage>
        <taxon>Bacteria</taxon>
        <taxon>Pseudomonadati</taxon>
        <taxon>Pseudomonadota</taxon>
        <taxon>Alphaproteobacteria</taxon>
        <taxon>Sphingomonadales</taxon>
        <taxon>Sphingomonadaceae</taxon>
        <taxon>Sphingopyxis</taxon>
    </lineage>
</organism>
<dbReference type="Proteomes" id="UP000190044">
    <property type="component" value="Unassembled WGS sequence"/>
</dbReference>
<keyword evidence="12" id="KW-1133">Transmembrane helix</keyword>
<dbReference type="HAMAP" id="MF_00664">
    <property type="entry name" value="PS_decarb_PSD_A"/>
    <property type="match status" value="1"/>
</dbReference>
<evidence type="ECO:0000256" key="8">
    <source>
        <dbReference type="ARBA" id="ARBA00023239"/>
    </source>
</evidence>
<gene>
    <name evidence="11" type="primary">psd</name>
    <name evidence="13" type="ORF">SAMN06295937_102218</name>
</gene>
<dbReference type="GO" id="GO:0004609">
    <property type="term" value="F:phosphatidylserine decarboxylase activity"/>
    <property type="evidence" value="ECO:0007669"/>
    <property type="project" value="UniProtKB-UniRule"/>
</dbReference>
<dbReference type="PANTHER" id="PTHR35809">
    <property type="entry name" value="ARCHAETIDYLSERINE DECARBOXYLASE PROENZYME-RELATED"/>
    <property type="match status" value="1"/>
</dbReference>
<comment type="pathway">
    <text evidence="11">Phospholipid metabolism; phosphatidylethanolamine biosynthesis; phosphatidylethanolamine from CDP-diacylglycerol: step 2/2.</text>
</comment>
<comment type="cofactor">
    <cofactor evidence="11">
        <name>pyruvate</name>
        <dbReference type="ChEBI" id="CHEBI:15361"/>
    </cofactor>
    <text evidence="11">Binds 1 pyruvoyl group covalently per subunit.</text>
</comment>
<dbReference type="EMBL" id="FUYP01000022">
    <property type="protein sequence ID" value="SKB83580.1"/>
    <property type="molecule type" value="Genomic_DNA"/>
</dbReference>
<dbReference type="NCBIfam" id="NF003678">
    <property type="entry name" value="PRK05305.1-2"/>
    <property type="match status" value="1"/>
</dbReference>
<keyword evidence="1 11" id="KW-1003">Cell membrane</keyword>
<feature type="chain" id="PRO_5023553870" description="Phosphatidylserine decarboxylase beta chain" evidence="11">
    <location>
        <begin position="1"/>
        <end position="202"/>
    </location>
</feature>
<comment type="subcellular location">
    <subcellularLocation>
        <location evidence="11">Cell membrane</location>
        <topology evidence="11">Peripheral membrane protein</topology>
    </subcellularLocation>
</comment>
<dbReference type="GO" id="GO:0005886">
    <property type="term" value="C:plasma membrane"/>
    <property type="evidence" value="ECO:0007669"/>
    <property type="project" value="UniProtKB-SubCell"/>
</dbReference>
<evidence type="ECO:0000256" key="6">
    <source>
        <dbReference type="ARBA" id="ARBA00023145"/>
    </source>
</evidence>